<dbReference type="EMBL" id="GBRH01212308">
    <property type="protein sequence ID" value="JAD85587.1"/>
    <property type="molecule type" value="Transcribed_RNA"/>
</dbReference>
<name>A0A0A9DPC1_ARUDO</name>
<reference evidence="2" key="1">
    <citation type="submission" date="2014-09" db="EMBL/GenBank/DDBJ databases">
        <authorList>
            <person name="Magalhaes I.L.F."/>
            <person name="Oliveira U."/>
            <person name="Santos F.R."/>
            <person name="Vidigal T.H.D.A."/>
            <person name="Brescovit A.D."/>
            <person name="Santos A.J."/>
        </authorList>
    </citation>
    <scope>NUCLEOTIDE SEQUENCE</scope>
    <source>
        <tissue evidence="2">Shoot tissue taken approximately 20 cm above the soil surface</tissue>
    </source>
</reference>
<sequence>MNEYNCIDPSIRITGTKKRNQKKGDPIQYHMPK</sequence>
<proteinExistence type="predicted"/>
<accession>A0A0A9DPC1</accession>
<evidence type="ECO:0000313" key="2">
    <source>
        <dbReference type="EMBL" id="JAD85587.1"/>
    </source>
</evidence>
<protein>
    <submittedName>
        <fullName evidence="2">Uncharacterized protein</fullName>
    </submittedName>
</protein>
<dbReference type="AlphaFoldDB" id="A0A0A9DPC1"/>
<evidence type="ECO:0000256" key="1">
    <source>
        <dbReference type="SAM" id="MobiDB-lite"/>
    </source>
</evidence>
<reference evidence="2" key="2">
    <citation type="journal article" date="2015" name="Data Brief">
        <title>Shoot transcriptome of the giant reed, Arundo donax.</title>
        <authorList>
            <person name="Barrero R.A."/>
            <person name="Guerrero F.D."/>
            <person name="Moolhuijzen P."/>
            <person name="Goolsby J.A."/>
            <person name="Tidwell J."/>
            <person name="Bellgard S.E."/>
            <person name="Bellgard M.I."/>
        </authorList>
    </citation>
    <scope>NUCLEOTIDE SEQUENCE</scope>
    <source>
        <tissue evidence="2">Shoot tissue taken approximately 20 cm above the soil surface</tissue>
    </source>
</reference>
<organism evidence="2">
    <name type="scientific">Arundo donax</name>
    <name type="common">Giant reed</name>
    <name type="synonym">Donax arundinaceus</name>
    <dbReference type="NCBI Taxonomy" id="35708"/>
    <lineage>
        <taxon>Eukaryota</taxon>
        <taxon>Viridiplantae</taxon>
        <taxon>Streptophyta</taxon>
        <taxon>Embryophyta</taxon>
        <taxon>Tracheophyta</taxon>
        <taxon>Spermatophyta</taxon>
        <taxon>Magnoliopsida</taxon>
        <taxon>Liliopsida</taxon>
        <taxon>Poales</taxon>
        <taxon>Poaceae</taxon>
        <taxon>PACMAD clade</taxon>
        <taxon>Arundinoideae</taxon>
        <taxon>Arundineae</taxon>
        <taxon>Arundo</taxon>
    </lineage>
</organism>
<feature type="region of interest" description="Disordered" evidence="1">
    <location>
        <begin position="1"/>
        <end position="33"/>
    </location>
</feature>